<feature type="transmembrane region" description="Helical" evidence="1">
    <location>
        <begin position="41"/>
        <end position="60"/>
    </location>
</feature>
<name>A0A7W7M8R3_9ACTN</name>
<protein>
    <submittedName>
        <fullName evidence="2">Uncharacterized protein</fullName>
    </submittedName>
</protein>
<reference evidence="2 3" key="1">
    <citation type="submission" date="2020-08" db="EMBL/GenBank/DDBJ databases">
        <title>Sequencing the genomes of 1000 actinobacteria strains.</title>
        <authorList>
            <person name="Klenk H.-P."/>
        </authorList>
    </citation>
    <scope>NUCLEOTIDE SEQUENCE [LARGE SCALE GENOMIC DNA]</scope>
    <source>
        <strain evidence="2 3">DSM 45809</strain>
    </source>
</reference>
<dbReference type="Proteomes" id="UP000546162">
    <property type="component" value="Unassembled WGS sequence"/>
</dbReference>
<keyword evidence="3" id="KW-1185">Reference proteome</keyword>
<feature type="transmembrane region" description="Helical" evidence="1">
    <location>
        <begin position="81"/>
        <end position="103"/>
    </location>
</feature>
<comment type="caution">
    <text evidence="2">The sequence shown here is derived from an EMBL/GenBank/DDBJ whole genome shotgun (WGS) entry which is preliminary data.</text>
</comment>
<organism evidence="2 3">
    <name type="scientific">Actinoplanes octamycinicus</name>
    <dbReference type="NCBI Taxonomy" id="135948"/>
    <lineage>
        <taxon>Bacteria</taxon>
        <taxon>Bacillati</taxon>
        <taxon>Actinomycetota</taxon>
        <taxon>Actinomycetes</taxon>
        <taxon>Micromonosporales</taxon>
        <taxon>Micromonosporaceae</taxon>
        <taxon>Actinoplanes</taxon>
    </lineage>
</organism>
<gene>
    <name evidence="2" type="ORF">BJY16_004641</name>
</gene>
<dbReference type="RefSeq" id="WP_185041697.1">
    <property type="nucleotide sequence ID" value="NZ_BAABFG010000005.1"/>
</dbReference>
<dbReference type="AlphaFoldDB" id="A0A7W7M8R3"/>
<feature type="transmembrane region" description="Helical" evidence="1">
    <location>
        <begin position="109"/>
        <end position="126"/>
    </location>
</feature>
<accession>A0A7W7M8R3</accession>
<keyword evidence="1" id="KW-0812">Transmembrane</keyword>
<proteinExistence type="predicted"/>
<feature type="transmembrane region" description="Helical" evidence="1">
    <location>
        <begin position="160"/>
        <end position="180"/>
    </location>
</feature>
<sequence>MTETDDRRRLSGLMIGSLVALSMGTVFVVVNSAALPSPWRLVIRVAAVLVAVTLLALVIRAERAGAPSEEGDIQGFADRRYWYAVLFEVVALFGGLYVINGVLKKPEVAVAWVAVVVGLHFFPLAWAWRMPLYYGVGGAMAVLGVAGFVAYAAGASAATIGLIAGVGSGFALYIAVVAGLRDNRARRVAAAAR</sequence>
<dbReference type="EMBL" id="JACHNB010000001">
    <property type="protein sequence ID" value="MBB4741182.1"/>
    <property type="molecule type" value="Genomic_DNA"/>
</dbReference>
<keyword evidence="1" id="KW-1133">Transmembrane helix</keyword>
<keyword evidence="1" id="KW-0472">Membrane</keyword>
<feature type="transmembrane region" description="Helical" evidence="1">
    <location>
        <begin position="12"/>
        <end position="35"/>
    </location>
</feature>
<evidence type="ECO:0000256" key="1">
    <source>
        <dbReference type="SAM" id="Phobius"/>
    </source>
</evidence>
<evidence type="ECO:0000313" key="2">
    <source>
        <dbReference type="EMBL" id="MBB4741182.1"/>
    </source>
</evidence>
<feature type="transmembrane region" description="Helical" evidence="1">
    <location>
        <begin position="133"/>
        <end position="154"/>
    </location>
</feature>
<evidence type="ECO:0000313" key="3">
    <source>
        <dbReference type="Proteomes" id="UP000546162"/>
    </source>
</evidence>